<organism evidence="2 3">
    <name type="scientific">Thioclava nitratireducens</name>
    <dbReference type="NCBI Taxonomy" id="1915078"/>
    <lineage>
        <taxon>Bacteria</taxon>
        <taxon>Pseudomonadati</taxon>
        <taxon>Pseudomonadota</taxon>
        <taxon>Alphaproteobacteria</taxon>
        <taxon>Rhodobacterales</taxon>
        <taxon>Paracoccaceae</taxon>
        <taxon>Thioclava</taxon>
    </lineage>
</organism>
<feature type="compositionally biased region" description="Acidic residues" evidence="1">
    <location>
        <begin position="541"/>
        <end position="559"/>
    </location>
</feature>
<feature type="region of interest" description="Disordered" evidence="1">
    <location>
        <begin position="607"/>
        <end position="691"/>
    </location>
</feature>
<feature type="compositionally biased region" description="Basic and acidic residues" evidence="1">
    <location>
        <begin position="481"/>
        <end position="493"/>
    </location>
</feature>
<feature type="compositionally biased region" description="Basic residues" evidence="1">
    <location>
        <begin position="305"/>
        <end position="321"/>
    </location>
</feature>
<evidence type="ECO:0000256" key="1">
    <source>
        <dbReference type="SAM" id="MobiDB-lite"/>
    </source>
</evidence>
<dbReference type="PROSITE" id="PS51257">
    <property type="entry name" value="PROKAR_LIPOPROTEIN"/>
    <property type="match status" value="1"/>
</dbReference>
<dbReference type="RefSeq" id="WP_075776099.1">
    <property type="nucleotide sequence ID" value="NZ_CP019437.1"/>
</dbReference>
<sequence>MVGASKILTVSYGTFSCTLEGFDEPFNTMKAIAEYFRDLAADDRYFGAEPPQPDAEMLHRIAEREIQRRVEAKIQENGVVLRQQDTLLGGEAAADEAPAPAQEEPLVTSEAPQEAAPAAETPAQPEVAETPEPVAAPEPVAEQPEAEVAAQHAEPEAGFAQPETVAAKLQRIREAVARAREVQADSFSEEDEPVSAPEALLGRFEAEPASEAEDFGYDLDISGPLSAEEIEPEASEPSQPDAEMPEEDVAEEAAEVALEQAAEDIEAAEAEEPVAEQDEADADEDEDEKADTDFNTSDDQMQRRQATRRARRSAKRAKRIAALKAAADELGATEETDADQSEDSAEAASADVTLDTETPVDATATPRLRARVIKVRRRETIESAEAASAATDEGSEQTEDGATAEVATTEVQEDQATPAEAQVEAEADAAQEQPEVAAEAEQEVETEAELEAEAEDDDLAARLAAELGDASSEAGPAPKAEQPRARDDADHGSRVPGGLSPEAEADLMRELAALQMENLFTGSEIETDDEAPQEAVAQGEVAEDDAMPEIDLSELEDESVDAPLVLTQDEAEAPEAETPEAHMETASLDAQDVLVLGNTIIEAEEAEVEAMSEDDAMAEAEEDTRADTFAAEASEETEATGTADAEDTEEAQAPTEVAAREVASLSERETDREAEMDRLLAEADKQAEGVETRRRFSAIAHLKAAVAATVADRLAKGQDTAKGGVEDEDGSEPYRADLTQAVRPRRPVSSGETGSRRPEPMRPAPLVLVSEQRVDAEEEAADEQPAPQPAAAIRPRRVSASQFAAGGADEAEAMPMNPEQATSFAEFAESLGTQGLSDLLEAAAAYTSAVEGRPHFSPPQIMRKLSFMDDAVDVPREERMRVFGRLLRQGKITKVKRGQYAITEASRYWDEAKMASGQ</sequence>
<feature type="region of interest" description="Disordered" evidence="1">
    <location>
        <begin position="715"/>
        <end position="808"/>
    </location>
</feature>
<feature type="compositionally biased region" description="Acidic residues" evidence="1">
    <location>
        <begin position="243"/>
        <end position="254"/>
    </location>
</feature>
<dbReference type="Proteomes" id="UP000185622">
    <property type="component" value="Chromosome"/>
</dbReference>
<feature type="compositionally biased region" description="Acidic residues" evidence="1">
    <location>
        <begin position="607"/>
        <end position="624"/>
    </location>
</feature>
<feature type="compositionally biased region" description="Acidic residues" evidence="1">
    <location>
        <begin position="633"/>
        <end position="650"/>
    </location>
</feature>
<feature type="compositionally biased region" description="Low complexity" evidence="1">
    <location>
        <begin position="383"/>
        <end position="392"/>
    </location>
</feature>
<feature type="compositionally biased region" description="Acidic residues" evidence="1">
    <location>
        <begin position="438"/>
        <end position="458"/>
    </location>
</feature>
<proteinExistence type="predicted"/>
<feature type="region of interest" description="Disordered" evidence="1">
    <location>
        <begin position="178"/>
        <end position="365"/>
    </location>
</feature>
<gene>
    <name evidence="2" type="ORF">BMG03_07185</name>
</gene>
<feature type="region of interest" description="Disordered" evidence="1">
    <location>
        <begin position="93"/>
        <end position="165"/>
    </location>
</feature>
<accession>A0ABM6IFN4</accession>
<feature type="compositionally biased region" description="Basic and acidic residues" evidence="1">
    <location>
        <begin position="666"/>
        <end position="691"/>
    </location>
</feature>
<keyword evidence="3" id="KW-1185">Reference proteome</keyword>
<name>A0ABM6IFN4_9RHOB</name>
<protein>
    <recommendedName>
        <fullName evidence="4">Lipoprotein</fullName>
    </recommendedName>
</protein>
<evidence type="ECO:0000313" key="2">
    <source>
        <dbReference type="EMBL" id="AQS47604.1"/>
    </source>
</evidence>
<feature type="region of interest" description="Disordered" evidence="1">
    <location>
        <begin position="377"/>
        <end position="559"/>
    </location>
</feature>
<feature type="compositionally biased region" description="Acidic residues" evidence="1">
    <location>
        <begin position="331"/>
        <end position="345"/>
    </location>
</feature>
<feature type="compositionally biased region" description="Low complexity" evidence="1">
    <location>
        <begin position="783"/>
        <end position="792"/>
    </location>
</feature>
<reference evidence="2 3" key="1">
    <citation type="submission" date="2017-01" db="EMBL/GenBank/DDBJ databases">
        <title>The complete genome sequence of a sulfur-oxidizing marine bacterium Thioclava sp. 25B10_4T.</title>
        <authorList>
            <person name="Liu Y."/>
            <person name="Lai Q."/>
            <person name="Shao Z."/>
        </authorList>
    </citation>
    <scope>NUCLEOTIDE SEQUENCE [LARGE SCALE GENOMIC DNA]</scope>
    <source>
        <strain evidence="2 3">25B10_4</strain>
    </source>
</reference>
<evidence type="ECO:0000313" key="3">
    <source>
        <dbReference type="Proteomes" id="UP000185622"/>
    </source>
</evidence>
<feature type="compositionally biased region" description="Acidic residues" evidence="1">
    <location>
        <begin position="208"/>
        <end position="217"/>
    </location>
</feature>
<evidence type="ECO:0008006" key="4">
    <source>
        <dbReference type="Google" id="ProtNLM"/>
    </source>
</evidence>
<feature type="compositionally biased region" description="Low complexity" evidence="1">
    <location>
        <begin position="93"/>
        <end position="152"/>
    </location>
</feature>
<feature type="compositionally biased region" description="Acidic residues" evidence="1">
    <location>
        <begin position="261"/>
        <end position="290"/>
    </location>
</feature>
<dbReference type="EMBL" id="CP019437">
    <property type="protein sequence ID" value="AQS47604.1"/>
    <property type="molecule type" value="Genomic_DNA"/>
</dbReference>